<evidence type="ECO:0000313" key="6">
    <source>
        <dbReference type="EMBL" id="CAK0882255.1"/>
    </source>
</evidence>
<proteinExistence type="predicted"/>
<keyword evidence="3" id="KW-0802">TPR repeat</keyword>
<dbReference type="EMBL" id="CAUYUJ010018281">
    <property type="protein sequence ID" value="CAK0882255.1"/>
    <property type="molecule type" value="Genomic_DNA"/>
</dbReference>
<evidence type="ECO:0000256" key="4">
    <source>
        <dbReference type="ARBA" id="ARBA00023273"/>
    </source>
</evidence>
<evidence type="ECO:0000313" key="7">
    <source>
        <dbReference type="Proteomes" id="UP001189429"/>
    </source>
</evidence>
<evidence type="ECO:0000256" key="1">
    <source>
        <dbReference type="ARBA" id="ARBA00004138"/>
    </source>
</evidence>
<feature type="compositionally biased region" description="Basic residues" evidence="5">
    <location>
        <begin position="72"/>
        <end position="84"/>
    </location>
</feature>
<feature type="compositionally biased region" description="Low complexity" evidence="5">
    <location>
        <begin position="85"/>
        <end position="100"/>
    </location>
</feature>
<evidence type="ECO:0000256" key="3">
    <source>
        <dbReference type="ARBA" id="ARBA00022803"/>
    </source>
</evidence>
<keyword evidence="4" id="KW-0966">Cell projection</keyword>
<organism evidence="6 7">
    <name type="scientific">Prorocentrum cordatum</name>
    <dbReference type="NCBI Taxonomy" id="2364126"/>
    <lineage>
        <taxon>Eukaryota</taxon>
        <taxon>Sar</taxon>
        <taxon>Alveolata</taxon>
        <taxon>Dinophyceae</taxon>
        <taxon>Prorocentrales</taxon>
        <taxon>Prorocentraceae</taxon>
        <taxon>Prorocentrum</taxon>
    </lineage>
</organism>
<reference evidence="6" key="1">
    <citation type="submission" date="2023-10" db="EMBL/GenBank/DDBJ databases">
        <authorList>
            <person name="Chen Y."/>
            <person name="Shah S."/>
            <person name="Dougan E. K."/>
            <person name="Thang M."/>
            <person name="Chan C."/>
        </authorList>
    </citation>
    <scope>NUCLEOTIDE SEQUENCE [LARGE SCALE GENOMIC DNA]</scope>
</reference>
<protein>
    <recommendedName>
        <fullName evidence="8">KIF-binding protein</fullName>
    </recommendedName>
</protein>
<gene>
    <name evidence="6" type="ORF">PCOR1329_LOCUS64826</name>
</gene>
<accession>A0ABN9WBT8</accession>
<name>A0ABN9WBT8_9DINO</name>
<evidence type="ECO:0000256" key="5">
    <source>
        <dbReference type="SAM" id="MobiDB-lite"/>
    </source>
</evidence>
<keyword evidence="7" id="KW-1185">Reference proteome</keyword>
<sequence>MAQQLFQLVGASTSECDTIPGRQCMASCFFLLRQFEDVLVYLKSIKPYFQNDDDFNWNHGIACAAVGEYKDRRRRRSSRSRARSTGRSSATSAGSRGATP</sequence>
<dbReference type="PANTHER" id="PTHR14781">
    <property type="entry name" value="INTRAFLAGELLAR TRANSPORT PROTEIN 56"/>
    <property type="match status" value="1"/>
</dbReference>
<evidence type="ECO:0008006" key="8">
    <source>
        <dbReference type="Google" id="ProtNLM"/>
    </source>
</evidence>
<feature type="region of interest" description="Disordered" evidence="5">
    <location>
        <begin position="70"/>
        <end position="100"/>
    </location>
</feature>
<dbReference type="PANTHER" id="PTHR14781:SF0">
    <property type="entry name" value="INTRAFLAGELLAR TRANSPORT PROTEIN 56"/>
    <property type="match status" value="1"/>
</dbReference>
<comment type="caution">
    <text evidence="6">The sequence shown here is derived from an EMBL/GenBank/DDBJ whole genome shotgun (WGS) entry which is preliminary data.</text>
</comment>
<keyword evidence="2" id="KW-0677">Repeat</keyword>
<dbReference type="InterPro" id="IPR030511">
    <property type="entry name" value="TTC26"/>
</dbReference>
<dbReference type="Proteomes" id="UP001189429">
    <property type="component" value="Unassembled WGS sequence"/>
</dbReference>
<evidence type="ECO:0000256" key="2">
    <source>
        <dbReference type="ARBA" id="ARBA00022737"/>
    </source>
</evidence>
<comment type="subcellular location">
    <subcellularLocation>
        <location evidence="1">Cell projection</location>
        <location evidence="1">Cilium</location>
    </subcellularLocation>
</comment>